<gene>
    <name evidence="1" type="ORF">ENF32_05330</name>
</gene>
<protein>
    <submittedName>
        <fullName evidence="1">Gluconokinase</fullName>
    </submittedName>
</protein>
<dbReference type="InterPro" id="IPR052732">
    <property type="entry name" value="Cell-binding_unc_protein"/>
</dbReference>
<sequence length="338" mass="39986">MDPSLMQKMLDPSFYPGSPEKVEHIQTHISHIFLTNDRVYKVKKPVNFGFLDYSTLEKRIQFSFQEVKLNSRLSPEIYLGVRGLGRRKGEWRWMDPDDRRVEEAAVEMVRLPQEGMLKNMIMENRVPPGVMEKIAKKVAHFHKETPGDPLLAHLGTPKGFKKNTDENFQQTQEFVGISISPQDWEFIKRRTEEFYRRRGTLMEERAKAGLVKDCHGDLHCQHICLWKGEVYVYDCIEFNQRFRYGDTASEVAFLTMDLEFLMRPDLARDFLDHYLKEQPDPTMDEVLAFYQCYRAFVRGKVESFRLNDPSIPHRDKEEALLRAHRYFFLARKYAEEMV</sequence>
<organism evidence="1">
    <name type="scientific">Thermosulfidibacter takaii</name>
    <dbReference type="NCBI Taxonomy" id="412593"/>
    <lineage>
        <taxon>Bacteria</taxon>
        <taxon>Pseudomonadati</taxon>
        <taxon>Thermosulfidibacterota</taxon>
        <taxon>Thermosulfidibacteria</taxon>
        <taxon>Thermosulfidibacterales</taxon>
        <taxon>Thermosulfidibacteraceae</taxon>
    </lineage>
</organism>
<comment type="caution">
    <text evidence="1">The sequence shown here is derived from an EMBL/GenBank/DDBJ whole genome shotgun (WGS) entry which is preliminary data.</text>
</comment>
<dbReference type="AlphaFoldDB" id="A0A7C0U6N7"/>
<accession>A0A7C0U6N7</accession>
<name>A0A7C0U6N7_9BACT</name>
<dbReference type="Proteomes" id="UP000885690">
    <property type="component" value="Unassembled WGS sequence"/>
</dbReference>
<dbReference type="InterPro" id="IPR011009">
    <property type="entry name" value="Kinase-like_dom_sf"/>
</dbReference>
<dbReference type="SUPFAM" id="SSF56112">
    <property type="entry name" value="Protein kinase-like (PK-like)"/>
    <property type="match status" value="1"/>
</dbReference>
<proteinExistence type="predicted"/>
<reference evidence="1" key="1">
    <citation type="journal article" date="2020" name="mSystems">
        <title>Genome- and Community-Level Interaction Insights into Carbon Utilization and Element Cycling Functions of Hydrothermarchaeota in Hydrothermal Sediment.</title>
        <authorList>
            <person name="Zhou Z."/>
            <person name="Liu Y."/>
            <person name="Xu W."/>
            <person name="Pan J."/>
            <person name="Luo Z.H."/>
            <person name="Li M."/>
        </authorList>
    </citation>
    <scope>NUCLEOTIDE SEQUENCE [LARGE SCALE GENOMIC DNA]</scope>
    <source>
        <strain evidence="1">HyVt-115</strain>
    </source>
</reference>
<dbReference type="EMBL" id="DQWS01000196">
    <property type="protein sequence ID" value="HDD53472.1"/>
    <property type="molecule type" value="Genomic_DNA"/>
</dbReference>
<dbReference type="PANTHER" id="PTHR43883:SF1">
    <property type="entry name" value="GLUCONOKINASE"/>
    <property type="match status" value="1"/>
</dbReference>
<evidence type="ECO:0000313" key="1">
    <source>
        <dbReference type="EMBL" id="HDD53472.1"/>
    </source>
</evidence>
<dbReference type="PANTHER" id="PTHR43883">
    <property type="entry name" value="SLR0207 PROTEIN"/>
    <property type="match status" value="1"/>
</dbReference>